<feature type="transmembrane region" description="Helical" evidence="8">
    <location>
        <begin position="62"/>
        <end position="79"/>
    </location>
</feature>
<dbReference type="AlphaFoldDB" id="A0AAX3M026"/>
<dbReference type="PIRSF" id="PIRSF029598">
    <property type="entry name" value="PsiE"/>
    <property type="match status" value="1"/>
</dbReference>
<evidence type="ECO:0000256" key="7">
    <source>
        <dbReference type="ARBA" id="ARBA00023136"/>
    </source>
</evidence>
<dbReference type="NCBIfam" id="NF002765">
    <property type="entry name" value="PRK02833.1-3"/>
    <property type="match status" value="1"/>
</dbReference>
<organism evidence="9 10">
    <name type="scientific">Paenibacillus kyungheensis</name>
    <dbReference type="NCBI Taxonomy" id="1452732"/>
    <lineage>
        <taxon>Bacteria</taxon>
        <taxon>Bacillati</taxon>
        <taxon>Bacillota</taxon>
        <taxon>Bacilli</taxon>
        <taxon>Bacillales</taxon>
        <taxon>Paenibacillaceae</taxon>
        <taxon>Paenibacillus</taxon>
    </lineage>
</organism>
<dbReference type="InterPro" id="IPR020948">
    <property type="entry name" value="P_starv_induced_PsiE-like"/>
</dbReference>
<evidence type="ECO:0000256" key="3">
    <source>
        <dbReference type="ARBA" id="ARBA00021903"/>
    </source>
</evidence>
<evidence type="ECO:0000256" key="8">
    <source>
        <dbReference type="SAM" id="Phobius"/>
    </source>
</evidence>
<evidence type="ECO:0000256" key="1">
    <source>
        <dbReference type="ARBA" id="ARBA00004429"/>
    </source>
</evidence>
<dbReference type="RefSeq" id="WP_273613398.1">
    <property type="nucleotide sequence ID" value="NZ_CP117416.1"/>
</dbReference>
<feature type="transmembrane region" description="Helical" evidence="8">
    <location>
        <begin position="12"/>
        <end position="35"/>
    </location>
</feature>
<dbReference type="InterPro" id="IPR009315">
    <property type="entry name" value="P_starv_induced_PsiE"/>
</dbReference>
<dbReference type="EMBL" id="CP117416">
    <property type="protein sequence ID" value="WCT54936.1"/>
    <property type="molecule type" value="Genomic_DNA"/>
</dbReference>
<keyword evidence="7 8" id="KW-0472">Membrane</keyword>
<evidence type="ECO:0000256" key="4">
    <source>
        <dbReference type="ARBA" id="ARBA00022475"/>
    </source>
</evidence>
<feature type="transmembrane region" description="Helical" evidence="8">
    <location>
        <begin position="113"/>
        <end position="131"/>
    </location>
</feature>
<dbReference type="PANTHER" id="PTHR37819">
    <property type="entry name" value="PROTEIN PSIE"/>
    <property type="match status" value="1"/>
</dbReference>
<name>A0AAX3M026_9BACL</name>
<feature type="transmembrane region" description="Helical" evidence="8">
    <location>
        <begin position="86"/>
        <end position="107"/>
    </location>
</feature>
<accession>A0AAX3M026</accession>
<dbReference type="Proteomes" id="UP001220509">
    <property type="component" value="Chromosome"/>
</dbReference>
<dbReference type="GO" id="GO:0005886">
    <property type="term" value="C:plasma membrane"/>
    <property type="evidence" value="ECO:0007669"/>
    <property type="project" value="UniProtKB-SubCell"/>
</dbReference>
<keyword evidence="6 8" id="KW-1133">Transmembrane helix</keyword>
<evidence type="ECO:0000256" key="2">
    <source>
        <dbReference type="ARBA" id="ARBA00005632"/>
    </source>
</evidence>
<evidence type="ECO:0000256" key="5">
    <source>
        <dbReference type="ARBA" id="ARBA00022692"/>
    </source>
</evidence>
<keyword evidence="10" id="KW-1185">Reference proteome</keyword>
<dbReference type="KEGG" id="pka:PQ456_17350"/>
<dbReference type="Pfam" id="PF06146">
    <property type="entry name" value="PsiE"/>
    <property type="match status" value="1"/>
</dbReference>
<evidence type="ECO:0000313" key="10">
    <source>
        <dbReference type="Proteomes" id="UP001220509"/>
    </source>
</evidence>
<evidence type="ECO:0000313" key="9">
    <source>
        <dbReference type="EMBL" id="WCT54936.1"/>
    </source>
</evidence>
<comment type="subcellular location">
    <subcellularLocation>
        <location evidence="1">Cell inner membrane</location>
        <topology evidence="1">Multi-pass membrane protein</topology>
    </subcellularLocation>
</comment>
<protein>
    <recommendedName>
        <fullName evidence="3">Protein PsiE</fullName>
    </recommendedName>
</protein>
<reference evidence="9 10" key="1">
    <citation type="submission" date="2023-02" db="EMBL/GenBank/DDBJ databases">
        <title>Genome sequence of Paenibacillus kyungheensis KACC 18744.</title>
        <authorList>
            <person name="Kim S."/>
            <person name="Heo J."/>
            <person name="Kwon S.-W."/>
        </authorList>
    </citation>
    <scope>NUCLEOTIDE SEQUENCE [LARGE SCALE GENOMIC DNA]</scope>
    <source>
        <strain evidence="9 10">KACC 18744</strain>
    </source>
</reference>
<keyword evidence="5 8" id="KW-0812">Transmembrane</keyword>
<keyword evidence="4" id="KW-1003">Cell membrane</keyword>
<dbReference type="GO" id="GO:0016036">
    <property type="term" value="P:cellular response to phosphate starvation"/>
    <property type="evidence" value="ECO:0007669"/>
    <property type="project" value="InterPro"/>
</dbReference>
<proteinExistence type="inferred from homology"/>
<sequence length="139" mass="16328">MKSWMSHIYKIPAILQGILNITLVLVGFTLTFFLLKETWYIFSFMFIDSDVGKTDYEFTEQLLVFFLYFEFIALIIQYFKSGFHFPLRYFIYIGITAIIRLIIIDYTNASNTLLWSISIAVLLGALVLANMKVVRRDEH</sequence>
<evidence type="ECO:0000256" key="6">
    <source>
        <dbReference type="ARBA" id="ARBA00022989"/>
    </source>
</evidence>
<gene>
    <name evidence="9" type="primary">psiE</name>
    <name evidence="9" type="ORF">PQ456_17350</name>
</gene>
<comment type="similarity">
    <text evidence="2">Belongs to the PsiE family.</text>
</comment>
<dbReference type="PANTHER" id="PTHR37819:SF1">
    <property type="entry name" value="PROTEIN PSIE"/>
    <property type="match status" value="1"/>
</dbReference>